<dbReference type="EMBL" id="CP035088">
    <property type="protein sequence ID" value="QBZ89317.1"/>
    <property type="molecule type" value="Genomic_DNA"/>
</dbReference>
<evidence type="ECO:0000256" key="1">
    <source>
        <dbReference type="SAM" id="MobiDB-lite"/>
    </source>
</evidence>
<accession>A0A4P7PF92</accession>
<evidence type="ECO:0000313" key="3">
    <source>
        <dbReference type="Proteomes" id="UP000296468"/>
    </source>
</evidence>
<reference evidence="2 3" key="1">
    <citation type="journal article" date="2019" name="Front. Microbiol.">
        <title>In silico and Genetic Analyses of Cyclic Lipopeptide Synthetic Gene Clusters in Pseudomonas sp. 11K1.</title>
        <authorList>
            <person name="Zhao H."/>
            <person name="Liu Y.P."/>
            <person name="Zhang L.Q."/>
        </authorList>
    </citation>
    <scope>NUCLEOTIDE SEQUENCE [LARGE SCALE GENOMIC DNA]</scope>
    <source>
        <strain evidence="2 3">11K1</strain>
    </source>
</reference>
<dbReference type="OrthoDB" id="9031294at2"/>
<feature type="region of interest" description="Disordered" evidence="1">
    <location>
        <begin position="66"/>
        <end position="120"/>
    </location>
</feature>
<gene>
    <name evidence="2" type="ORF">EPZ47_11565</name>
</gene>
<name>A0A4P7PF92_9PSED</name>
<dbReference type="RefSeq" id="WP_135844881.1">
    <property type="nucleotide sequence ID" value="NZ_CP035088.1"/>
</dbReference>
<proteinExistence type="predicted"/>
<dbReference type="KEGG" id="pvk:EPZ47_11565"/>
<evidence type="ECO:0000313" key="2">
    <source>
        <dbReference type="EMBL" id="QBZ89317.1"/>
    </source>
</evidence>
<dbReference type="Proteomes" id="UP000296468">
    <property type="component" value="Chromosome"/>
</dbReference>
<dbReference type="AlphaFoldDB" id="A0A4P7PF92"/>
<organism evidence="2 3">
    <name type="scientific">Pseudomonas viciae</name>
    <dbReference type="NCBI Taxonomy" id="2505979"/>
    <lineage>
        <taxon>Bacteria</taxon>
        <taxon>Pseudomonadati</taxon>
        <taxon>Pseudomonadota</taxon>
        <taxon>Gammaproteobacteria</taxon>
        <taxon>Pseudomonadales</taxon>
        <taxon>Pseudomonadaceae</taxon>
        <taxon>Pseudomonas</taxon>
    </lineage>
</organism>
<sequence length="272" mass="30318">MNDELMVSAVCWEMDAAVSASFAHAVKVTEEFLFFCPECLVDVVASISTKKNFFFRAPKLHRLGCKNEKRQSDSTLPARYPVNRTSPDPEPIIPSHLGDLPKRRKKKKPSMPERQTLAKSIQPGAVLHPGTLREVVDAWFTMNIDHRKHCLLTVGSTQMTYYDAFALLSSGGDISTLGCAVNVVFGSASVNKYGDSFYVTTRSKFKFGEQMLPIKARVRPSDPDFDLLKDGRKSVQIFAHGSTPIPDSQIRYFHPPAATRYTGFVIKPEQSG</sequence>
<protein>
    <submittedName>
        <fullName evidence="2">Uncharacterized protein</fullName>
    </submittedName>
</protein>